<dbReference type="SUPFAM" id="SSF143120">
    <property type="entry name" value="YefM-like"/>
    <property type="match status" value="1"/>
</dbReference>
<accession>A0A1T4W0W4</accession>
<dbReference type="InterPro" id="IPR051405">
    <property type="entry name" value="phD/YefM_antitoxin"/>
</dbReference>
<keyword evidence="4" id="KW-1185">Reference proteome</keyword>
<dbReference type="Proteomes" id="UP000189733">
    <property type="component" value="Unassembled WGS sequence"/>
</dbReference>
<dbReference type="PANTHER" id="PTHR33713">
    <property type="entry name" value="ANTITOXIN YAFN-RELATED"/>
    <property type="match status" value="1"/>
</dbReference>
<evidence type="ECO:0000313" key="3">
    <source>
        <dbReference type="EMBL" id="SKA70896.1"/>
    </source>
</evidence>
<evidence type="ECO:0000256" key="2">
    <source>
        <dbReference type="RuleBase" id="RU362080"/>
    </source>
</evidence>
<dbReference type="OrthoDB" id="9802003at2"/>
<evidence type="ECO:0000256" key="1">
    <source>
        <dbReference type="ARBA" id="ARBA00009981"/>
    </source>
</evidence>
<organism evidence="3 4">
    <name type="scientific">Desulfobaculum bizertense DSM 18034</name>
    <dbReference type="NCBI Taxonomy" id="1121442"/>
    <lineage>
        <taxon>Bacteria</taxon>
        <taxon>Pseudomonadati</taxon>
        <taxon>Thermodesulfobacteriota</taxon>
        <taxon>Desulfovibrionia</taxon>
        <taxon>Desulfovibrionales</taxon>
        <taxon>Desulfovibrionaceae</taxon>
        <taxon>Desulfobaculum</taxon>
    </lineage>
</organism>
<comment type="function">
    <text evidence="2">Antitoxin component of a type II toxin-antitoxin (TA) system.</text>
</comment>
<dbReference type="NCBIfam" id="TIGR01552">
    <property type="entry name" value="phd_fam"/>
    <property type="match status" value="1"/>
</dbReference>
<dbReference type="STRING" id="1121442.SAMN02745702_01362"/>
<dbReference type="EMBL" id="FUYA01000004">
    <property type="protein sequence ID" value="SKA70896.1"/>
    <property type="molecule type" value="Genomic_DNA"/>
</dbReference>
<comment type="similarity">
    <text evidence="1 2">Belongs to the phD/YefM antitoxin family.</text>
</comment>
<dbReference type="AlphaFoldDB" id="A0A1T4W0W4"/>
<proteinExistence type="inferred from homology"/>
<dbReference type="PANTHER" id="PTHR33713:SF6">
    <property type="entry name" value="ANTITOXIN YEFM"/>
    <property type="match status" value="1"/>
</dbReference>
<name>A0A1T4W0W4_9BACT</name>
<evidence type="ECO:0000313" key="4">
    <source>
        <dbReference type="Proteomes" id="UP000189733"/>
    </source>
</evidence>
<dbReference type="Gene3D" id="6.10.250.330">
    <property type="match status" value="1"/>
</dbReference>
<sequence length="79" mass="8711">MHPKFSIADAKKDLAAIMDKVSSGSRVVLRQENGKDVVLLSVEEFESLNETLYFLQSPANAQRLRESIQSLTEAEATAS</sequence>
<gene>
    <name evidence="3" type="ORF">SAMN02745702_01362</name>
</gene>
<dbReference type="RefSeq" id="WP_078684664.1">
    <property type="nucleotide sequence ID" value="NZ_FUYA01000004.1"/>
</dbReference>
<dbReference type="InterPro" id="IPR036165">
    <property type="entry name" value="YefM-like_sf"/>
</dbReference>
<dbReference type="Gene3D" id="3.40.1620.10">
    <property type="entry name" value="YefM-like domain"/>
    <property type="match status" value="1"/>
</dbReference>
<protein>
    <recommendedName>
        <fullName evidence="2">Antitoxin</fullName>
    </recommendedName>
</protein>
<dbReference type="InterPro" id="IPR006442">
    <property type="entry name" value="Antitoxin_Phd/YefM"/>
</dbReference>
<reference evidence="3 4" key="1">
    <citation type="submission" date="2017-02" db="EMBL/GenBank/DDBJ databases">
        <authorList>
            <person name="Peterson S.W."/>
        </authorList>
    </citation>
    <scope>NUCLEOTIDE SEQUENCE [LARGE SCALE GENOMIC DNA]</scope>
    <source>
        <strain evidence="3 4">DSM 18034</strain>
    </source>
</reference>
<dbReference type="Pfam" id="PF02604">
    <property type="entry name" value="PhdYeFM_antitox"/>
    <property type="match status" value="1"/>
</dbReference>